<name>A0A0N4WXD3_HAEPC</name>
<dbReference type="WBParaSite" id="HPLM_0001647401-mRNA-1">
    <property type="protein sequence ID" value="HPLM_0001647401-mRNA-1"/>
    <property type="gene ID" value="HPLM_0001647401"/>
</dbReference>
<dbReference type="PROSITE" id="PS00141">
    <property type="entry name" value="ASP_PROTEASE"/>
    <property type="match status" value="1"/>
</dbReference>
<feature type="coiled-coil region" evidence="1">
    <location>
        <begin position="486"/>
        <end position="537"/>
    </location>
</feature>
<reference evidence="2" key="1">
    <citation type="submission" date="2017-02" db="UniProtKB">
        <authorList>
            <consortium name="WormBaseParasite"/>
        </authorList>
    </citation>
    <scope>IDENTIFICATION</scope>
</reference>
<dbReference type="InterPro" id="IPR001969">
    <property type="entry name" value="Aspartic_peptidase_AS"/>
</dbReference>
<protein>
    <submittedName>
        <fullName evidence="2">DUF1758 domain-containing protein</fullName>
    </submittedName>
</protein>
<organism evidence="2">
    <name type="scientific">Haemonchus placei</name>
    <name type="common">Barber's pole worm</name>
    <dbReference type="NCBI Taxonomy" id="6290"/>
    <lineage>
        <taxon>Eukaryota</taxon>
        <taxon>Metazoa</taxon>
        <taxon>Ecdysozoa</taxon>
        <taxon>Nematoda</taxon>
        <taxon>Chromadorea</taxon>
        <taxon>Rhabditida</taxon>
        <taxon>Rhabditina</taxon>
        <taxon>Rhabditomorpha</taxon>
        <taxon>Strongyloidea</taxon>
        <taxon>Trichostrongylidae</taxon>
        <taxon>Haemonchus</taxon>
    </lineage>
</organism>
<dbReference type="AlphaFoldDB" id="A0A0N4WXD3"/>
<sequence length="563" mass="65017">MGEISVVNPTSKKLQKVQVLIDTGAEMSFIGGALAEELCLPIIEEKELCYYTFGSSEVQKKQSRRVKLPSWDSDGQLHMLDLLSSDIFTKNFALPPSLKVDEETLRSTDMTPVLKPHGQQVKPSILLGCDQAWQFLRRNCFPIQLPSGLYVWPTTLGNILAGQMKSSQHIFHLRLGNDYEGLAQWDKYWSFDPQINMIQEDDKPPGDDDESKWEKYWQLETAGIHEFGNSEKEEKDRQDKEVWDSFNRTVERRSDSYYVRLPWKDAHMLLSNNYSIAIRRLENIWCSMQKDQDLLQRYDAVFQEQILLNILEDVPRTDCATRGLKKGEFGAHQWWNGPSFLKEQECNWTKKEEKFQLESRDLKGGPKYLSRMTIEPNPTTERIENDMTATLNEIHNQATVATTVRSELFHILCSASLREMGSAKRVQLLNHFLLTVSLTKERLLRFGTRCFDGSSLRKSHSRRRRTGESKGGVVADDSQVQIKEVMANIEKDVRRLETTMKEIKEYMAAADRELKSNRQQLEAADILTKSIQALEDKVRMIPNQSSDDKIKILHERLTALEMT</sequence>
<accession>A0A0N4WXD3</accession>
<dbReference type="GO" id="GO:0006508">
    <property type="term" value="P:proteolysis"/>
    <property type="evidence" value="ECO:0007669"/>
    <property type="project" value="InterPro"/>
</dbReference>
<proteinExistence type="predicted"/>
<keyword evidence="1" id="KW-0175">Coiled coil</keyword>
<evidence type="ECO:0000256" key="1">
    <source>
        <dbReference type="SAM" id="Coils"/>
    </source>
</evidence>
<dbReference type="GO" id="GO:0004190">
    <property type="term" value="F:aspartic-type endopeptidase activity"/>
    <property type="evidence" value="ECO:0007669"/>
    <property type="project" value="InterPro"/>
</dbReference>
<evidence type="ECO:0000313" key="2">
    <source>
        <dbReference type="WBParaSite" id="HPLM_0001647401-mRNA-1"/>
    </source>
</evidence>